<keyword evidence="8" id="KW-0677">Repeat</keyword>
<evidence type="ECO:0000313" key="12">
    <source>
        <dbReference type="EMBL" id="ASQ46145.1"/>
    </source>
</evidence>
<dbReference type="RefSeq" id="WP_094091127.1">
    <property type="nucleotide sequence ID" value="NZ_CP016397.1"/>
</dbReference>
<name>A0A222P2Z4_9GAMM</name>
<evidence type="ECO:0000256" key="4">
    <source>
        <dbReference type="ARBA" id="ARBA00012827"/>
    </source>
</evidence>
<dbReference type="OrthoDB" id="9788537at2"/>
<dbReference type="NCBIfam" id="TIGR00187">
    <property type="entry name" value="ribE"/>
    <property type="match status" value="1"/>
</dbReference>
<evidence type="ECO:0000256" key="2">
    <source>
        <dbReference type="ARBA" id="ARBA00002803"/>
    </source>
</evidence>
<dbReference type="AlphaFoldDB" id="A0A222P2Z4"/>
<dbReference type="EMBL" id="CP016397">
    <property type="protein sequence ID" value="ASQ46145.1"/>
    <property type="molecule type" value="Genomic_DNA"/>
</dbReference>
<dbReference type="CDD" id="cd00402">
    <property type="entry name" value="Riboflavin_synthase_like"/>
    <property type="match status" value="1"/>
</dbReference>
<organism evidence="12 13">
    <name type="scientific">Legionella clemsonensis</name>
    <dbReference type="NCBI Taxonomy" id="1867846"/>
    <lineage>
        <taxon>Bacteria</taxon>
        <taxon>Pseudomonadati</taxon>
        <taxon>Pseudomonadota</taxon>
        <taxon>Gammaproteobacteria</taxon>
        <taxon>Legionellales</taxon>
        <taxon>Legionellaceae</taxon>
        <taxon>Legionella</taxon>
    </lineage>
</organism>
<evidence type="ECO:0000256" key="6">
    <source>
        <dbReference type="ARBA" id="ARBA00022619"/>
    </source>
</evidence>
<dbReference type="PANTHER" id="PTHR21098:SF12">
    <property type="entry name" value="RIBOFLAVIN SYNTHASE"/>
    <property type="match status" value="1"/>
</dbReference>
<evidence type="ECO:0000313" key="13">
    <source>
        <dbReference type="Proteomes" id="UP000201728"/>
    </source>
</evidence>
<dbReference type="InterPro" id="IPR026017">
    <property type="entry name" value="Lumazine-bd_dom"/>
</dbReference>
<evidence type="ECO:0000256" key="1">
    <source>
        <dbReference type="ARBA" id="ARBA00000968"/>
    </source>
</evidence>
<keyword evidence="7 12" id="KW-0808">Transferase</keyword>
<evidence type="ECO:0000256" key="3">
    <source>
        <dbReference type="ARBA" id="ARBA00004887"/>
    </source>
</evidence>
<evidence type="ECO:0000256" key="10">
    <source>
        <dbReference type="PROSITE-ProRule" id="PRU00524"/>
    </source>
</evidence>
<protein>
    <recommendedName>
        <fullName evidence="5 9">Riboflavin synthase</fullName>
        <ecNumber evidence="4 9">2.5.1.9</ecNumber>
    </recommendedName>
</protein>
<sequence>MFTGLIEERGEVISNVQNKVANRLIIRSPFGQLQAGESIAVNGVCLTLLPEQGEHLAFDVSPETLSLTTLNRLQQGDWVNLERAMSASARFGGHYVSGHVDTTASLKAMASIGEYLKIIVGDFAVCASMYLLPKGSITLDGVSLTINKVAENEIELMLVPHTLAKTTLGQLSIGQRVNVEFDYLTRIVAHQLKIAGQLNKEVEV</sequence>
<dbReference type="SUPFAM" id="SSF63380">
    <property type="entry name" value="Riboflavin synthase domain-like"/>
    <property type="match status" value="2"/>
</dbReference>
<dbReference type="PANTHER" id="PTHR21098">
    <property type="entry name" value="RIBOFLAVIN SYNTHASE ALPHA CHAIN"/>
    <property type="match status" value="1"/>
</dbReference>
<evidence type="ECO:0000256" key="9">
    <source>
        <dbReference type="NCBIfam" id="TIGR00187"/>
    </source>
</evidence>
<dbReference type="PIRSF" id="PIRSF000498">
    <property type="entry name" value="Riboflavin_syn_A"/>
    <property type="match status" value="1"/>
</dbReference>
<dbReference type="Pfam" id="PF00677">
    <property type="entry name" value="Lum_binding"/>
    <property type="match status" value="2"/>
</dbReference>
<feature type="repeat" description="Lumazine-binding" evidence="10">
    <location>
        <begin position="1"/>
        <end position="94"/>
    </location>
</feature>
<dbReference type="PROSITE" id="PS51177">
    <property type="entry name" value="LUMAZINE_BIND"/>
    <property type="match status" value="2"/>
</dbReference>
<feature type="domain" description="Lumazine-binding" evidence="11">
    <location>
        <begin position="1"/>
        <end position="94"/>
    </location>
</feature>
<dbReference type="Proteomes" id="UP000201728">
    <property type="component" value="Chromosome"/>
</dbReference>
<dbReference type="EC" id="2.5.1.9" evidence="4 9"/>
<evidence type="ECO:0000256" key="8">
    <source>
        <dbReference type="ARBA" id="ARBA00022737"/>
    </source>
</evidence>
<evidence type="ECO:0000256" key="7">
    <source>
        <dbReference type="ARBA" id="ARBA00022679"/>
    </source>
</evidence>
<dbReference type="KEGG" id="lcd:clem_07965"/>
<gene>
    <name evidence="12" type="primary">ribE</name>
    <name evidence="12" type="ORF">clem_07965</name>
</gene>
<comment type="function">
    <text evidence="2">Catalyzes the dismutation of two molecules of 6,7-dimethyl-8-ribityllumazine, resulting in the formation of riboflavin and 5-amino-6-(D-ribitylamino)uracil.</text>
</comment>
<dbReference type="InterPro" id="IPR023366">
    <property type="entry name" value="ATP_synth_asu-like_sf"/>
</dbReference>
<keyword evidence="6" id="KW-0686">Riboflavin biosynthesis</keyword>
<proteinExistence type="predicted"/>
<accession>A0A222P2Z4</accession>
<dbReference type="InterPro" id="IPR017938">
    <property type="entry name" value="Riboflavin_synthase-like_b-brl"/>
</dbReference>
<feature type="repeat" description="Lumazine-binding" evidence="10">
    <location>
        <begin position="95"/>
        <end position="192"/>
    </location>
</feature>
<dbReference type="GO" id="GO:0004746">
    <property type="term" value="F:riboflavin synthase activity"/>
    <property type="evidence" value="ECO:0007669"/>
    <property type="project" value="UniProtKB-UniRule"/>
</dbReference>
<dbReference type="Gene3D" id="2.40.30.20">
    <property type="match status" value="2"/>
</dbReference>
<dbReference type="InterPro" id="IPR001783">
    <property type="entry name" value="Lumazine-bd"/>
</dbReference>
<evidence type="ECO:0000256" key="5">
    <source>
        <dbReference type="ARBA" id="ARBA00013950"/>
    </source>
</evidence>
<dbReference type="GO" id="GO:0009231">
    <property type="term" value="P:riboflavin biosynthetic process"/>
    <property type="evidence" value="ECO:0007669"/>
    <property type="project" value="UniProtKB-KW"/>
</dbReference>
<keyword evidence="13" id="KW-1185">Reference proteome</keyword>
<reference evidence="12 13" key="1">
    <citation type="submission" date="2016-07" db="EMBL/GenBank/DDBJ databases">
        <authorList>
            <person name="Hassler H."/>
        </authorList>
    </citation>
    <scope>NUCLEOTIDE SEQUENCE [LARGE SCALE GENOMIC DNA]</scope>
    <source>
        <strain evidence="12 13">CDC-D5610</strain>
    </source>
</reference>
<feature type="domain" description="Lumazine-binding" evidence="11">
    <location>
        <begin position="95"/>
        <end position="192"/>
    </location>
</feature>
<dbReference type="NCBIfam" id="NF006767">
    <property type="entry name" value="PRK09289.1"/>
    <property type="match status" value="1"/>
</dbReference>
<comment type="pathway">
    <text evidence="3">Cofactor biosynthesis; riboflavin biosynthesis; riboflavin from 2-hydroxy-3-oxobutyl phosphate and 5-amino-6-(D-ribitylamino)uracil: step 2/2.</text>
</comment>
<comment type="catalytic activity">
    <reaction evidence="1">
        <text>2 6,7-dimethyl-8-(1-D-ribityl)lumazine + H(+) = 5-amino-6-(D-ribitylamino)uracil + riboflavin</text>
        <dbReference type="Rhea" id="RHEA:20772"/>
        <dbReference type="ChEBI" id="CHEBI:15378"/>
        <dbReference type="ChEBI" id="CHEBI:15934"/>
        <dbReference type="ChEBI" id="CHEBI:57986"/>
        <dbReference type="ChEBI" id="CHEBI:58201"/>
        <dbReference type="EC" id="2.5.1.9"/>
    </reaction>
</comment>
<evidence type="ECO:0000259" key="11">
    <source>
        <dbReference type="PROSITE" id="PS51177"/>
    </source>
</evidence>